<reference evidence="7 8" key="2">
    <citation type="journal article" date="2009" name="Proc. Natl. Acad. Sci. U.S.A.">
        <title>On the chimeric nature, thermophilic origin, and phylogenetic placement of the Thermotogales.</title>
        <authorList>
            <person name="Zhaxybayeva O."/>
            <person name="Swithers K.S."/>
            <person name="Lapierre P."/>
            <person name="Fournier G.P."/>
            <person name="Bickhart D.M."/>
            <person name="DeBoy R.T."/>
            <person name="Nelson K.E."/>
            <person name="Nesbo C.L."/>
            <person name="Doolittle W.F."/>
            <person name="Gogarten J.P."/>
            <person name="Noll K.M."/>
        </authorList>
    </citation>
    <scope>NUCLEOTIDE SEQUENCE [LARGE SCALE GENOMIC DNA]</scope>
    <source>
        <strain evidence="8">ATCC BAA-301 / DSM 14385 / NBRC 107922 / TMO</strain>
    </source>
</reference>
<feature type="transmembrane region" description="Helical" evidence="6">
    <location>
        <begin position="275"/>
        <end position="295"/>
    </location>
</feature>
<reference evidence="7 8" key="1">
    <citation type="submission" date="2007-08" db="EMBL/GenBank/DDBJ databases">
        <title>Complete sequence of Thermotoga lettingae TMO.</title>
        <authorList>
            <consortium name="US DOE Joint Genome Institute"/>
            <person name="Copeland A."/>
            <person name="Lucas S."/>
            <person name="Lapidus A."/>
            <person name="Barry K."/>
            <person name="Glavina del Rio T."/>
            <person name="Dalin E."/>
            <person name="Tice H."/>
            <person name="Pitluck S."/>
            <person name="Foster B."/>
            <person name="Bruce D."/>
            <person name="Schmutz J."/>
            <person name="Larimer F."/>
            <person name="Land M."/>
            <person name="Hauser L."/>
            <person name="Kyrpides N."/>
            <person name="Mikhailova N."/>
            <person name="Nelson K."/>
            <person name="Gogarten J.P."/>
            <person name="Noll K."/>
            <person name="Richardson P."/>
        </authorList>
    </citation>
    <scope>NUCLEOTIDE SEQUENCE [LARGE SCALE GENOMIC DNA]</scope>
    <source>
        <strain evidence="8">ATCC BAA-301 / DSM 14385 / NBRC 107922 / TMO</strain>
    </source>
</reference>
<dbReference type="eggNOG" id="COG0795">
    <property type="taxonomic scope" value="Bacteria"/>
</dbReference>
<evidence type="ECO:0000256" key="5">
    <source>
        <dbReference type="ARBA" id="ARBA00023136"/>
    </source>
</evidence>
<feature type="transmembrane region" description="Helical" evidence="6">
    <location>
        <begin position="53"/>
        <end position="77"/>
    </location>
</feature>
<accession>A8F5R5</accession>
<evidence type="ECO:0000313" key="8">
    <source>
        <dbReference type="Proteomes" id="UP000002016"/>
    </source>
</evidence>
<feature type="transmembrane region" description="Helical" evidence="6">
    <location>
        <begin position="98"/>
        <end position="117"/>
    </location>
</feature>
<feature type="transmembrane region" description="Helical" evidence="6">
    <location>
        <begin position="335"/>
        <end position="354"/>
    </location>
</feature>
<dbReference type="Gene3D" id="2.60.450.10">
    <property type="entry name" value="Lipopolysaccharide (LPS) transport protein A like domain"/>
    <property type="match status" value="1"/>
</dbReference>
<feature type="transmembrane region" description="Helical" evidence="6">
    <location>
        <begin position="12"/>
        <end position="33"/>
    </location>
</feature>
<dbReference type="STRING" id="416591.Tlet_0933"/>
<protein>
    <submittedName>
        <fullName evidence="7">Permease YjgP/YjgQ family protein</fullName>
    </submittedName>
</protein>
<dbReference type="GO" id="GO:0015920">
    <property type="term" value="P:lipopolysaccharide transport"/>
    <property type="evidence" value="ECO:0007669"/>
    <property type="project" value="TreeGrafter"/>
</dbReference>
<organism evidence="7 8">
    <name type="scientific">Pseudothermotoga lettingae (strain ATCC BAA-301 / DSM 14385 / NBRC 107922 / TMO)</name>
    <name type="common">Thermotoga lettingae</name>
    <dbReference type="NCBI Taxonomy" id="416591"/>
    <lineage>
        <taxon>Bacteria</taxon>
        <taxon>Thermotogati</taxon>
        <taxon>Thermotogota</taxon>
        <taxon>Thermotogae</taxon>
        <taxon>Thermotogales</taxon>
        <taxon>Thermotogaceae</taxon>
        <taxon>Pseudothermotoga</taxon>
    </lineage>
</organism>
<dbReference type="KEGG" id="tle:Tlet_0933"/>
<gene>
    <name evidence="7" type="ordered locus">Tlet_0933</name>
</gene>
<dbReference type="OrthoDB" id="9780716at2"/>
<comment type="subcellular location">
    <subcellularLocation>
        <location evidence="1">Cell membrane</location>
        <topology evidence="1">Multi-pass membrane protein</topology>
    </subcellularLocation>
</comment>
<dbReference type="EMBL" id="CP000812">
    <property type="protein sequence ID" value="ABV33499.1"/>
    <property type="molecule type" value="Genomic_DNA"/>
</dbReference>
<dbReference type="AlphaFoldDB" id="A8F5R5"/>
<dbReference type="PANTHER" id="PTHR33529:SF6">
    <property type="entry name" value="YJGP_YJGQ FAMILY PERMEASE"/>
    <property type="match status" value="1"/>
</dbReference>
<keyword evidence="8" id="KW-1185">Reference proteome</keyword>
<evidence type="ECO:0000256" key="1">
    <source>
        <dbReference type="ARBA" id="ARBA00004651"/>
    </source>
</evidence>
<dbReference type="HOGENOM" id="CLU_004541_0_0_0"/>
<sequence length="1102" mass="126046">MGILTKYIIKLSVGPMLIGLAGFVIFVSVEILYQLSDLIVRHRVGIFVLLKVLYYYLPYFVALGIPVGILLSIFWVLSQLSTDHELMALQVHGISLKVLIVPFLILSIALSFVTYVLSDRIVPLYNQKADSVISKYVYKRPEVFISENVLTKIDESQYFYVKKYDRQNGILEDVVLFRNEPSEEEIITAKKVVKEKNKWFMYDGKMYRVDKDGVLRFDISFNKVELDLQEDIESIMRVGKTPKDMRSEELKERIDTFKKLGVDPAPWIVELHTRYSLSLGPVIIVLIGIPLSLMFNLKSKSWGVILTFVIVVLYQGSGAWLGAMGKERLVDPVTSAWIPNTIFGVTGALLFLLLDTPASYKIKESLSKLFLIAVLLISSVTFSSQLPNLTVTASSVTYDATSLTFSGDVIATFKESQIQCESLTVYINDKGAAEKVFAYQDVIYRKEDTLIKSNTLLYTFSTEHMLLAKVKGETIYTDEEKVEHKIYFYGNTMQKDQSEYEIERGYLTTCELDHPHYRLQALNVEVKENEYLAAYNAIFYILDIPTIYLPVYFVSLKDGPQPFAVRFGYSKDEGLSFESEYNVTFNDGSIGAKIGWIESGSENGRYAQFDLQKKWKDFKIDSSYYVRQPLDQSEIEYSLDSVFSYSSGISTKMRLLFTDEKSYIYYQISPIKELSLELSRLRTSNSVYWVLPYITLKKISLSASPFSLSVNSFYHRSTVEYSEGSLLDHLKEIDSLGKLNATLSINLPSPFSTFTTSFTGFYEIEQMNFTEKTYLLIDSKLPLKTARFSLAWMDLSVTNNIYSGVRLSIDKDPAYRIADVFEAGLTLKPLNFLSFSTTYSRTGVLSNDIYSGFSNSEDESELQFLAKLNVPTTLFQFSTTYDLLNRQWDDLIFKTSTAFKLGSVGFALYSNTVYKTLSEKLYKTDFDFNVSYKTLKHTTEFTCYYGEQTPVDFITNTLTIKGMDFFFMKNPDLKIIYKLTPWPVDLLSVEAKGSFYVDETKHEFSGLYIKSSSRFRISYDFSGADPSFGVFLDLYTDSWTVESFDVTVKKDLHCWGLIFEGQFSADPAFSVEKLAFKFYIKEFPKKSFTVDPITGDFNMDVF</sequence>
<keyword evidence="2" id="KW-1003">Cell membrane</keyword>
<dbReference type="Proteomes" id="UP000002016">
    <property type="component" value="Chromosome"/>
</dbReference>
<dbReference type="PANTHER" id="PTHR33529">
    <property type="entry name" value="SLR0882 PROTEIN-RELATED"/>
    <property type="match status" value="1"/>
</dbReference>
<feature type="transmembrane region" description="Helical" evidence="6">
    <location>
        <begin position="302"/>
        <end position="323"/>
    </location>
</feature>
<evidence type="ECO:0000313" key="7">
    <source>
        <dbReference type="EMBL" id="ABV33499.1"/>
    </source>
</evidence>
<evidence type="ECO:0000256" key="3">
    <source>
        <dbReference type="ARBA" id="ARBA00022692"/>
    </source>
</evidence>
<keyword evidence="4 6" id="KW-1133">Transmembrane helix</keyword>
<evidence type="ECO:0000256" key="2">
    <source>
        <dbReference type="ARBA" id="ARBA00022475"/>
    </source>
</evidence>
<evidence type="ECO:0000256" key="6">
    <source>
        <dbReference type="SAM" id="Phobius"/>
    </source>
</evidence>
<feature type="transmembrane region" description="Helical" evidence="6">
    <location>
        <begin position="366"/>
        <end position="386"/>
    </location>
</feature>
<evidence type="ECO:0000256" key="4">
    <source>
        <dbReference type="ARBA" id="ARBA00022989"/>
    </source>
</evidence>
<proteinExistence type="predicted"/>
<dbReference type="GO" id="GO:0043190">
    <property type="term" value="C:ATP-binding cassette (ABC) transporter complex"/>
    <property type="evidence" value="ECO:0007669"/>
    <property type="project" value="TreeGrafter"/>
</dbReference>
<dbReference type="Pfam" id="PF03739">
    <property type="entry name" value="LptF_LptG"/>
    <property type="match status" value="1"/>
</dbReference>
<name>A8F5R5_PSELT</name>
<keyword evidence="5 6" id="KW-0472">Membrane</keyword>
<dbReference type="InterPro" id="IPR005495">
    <property type="entry name" value="LptG/LptF_permease"/>
</dbReference>
<keyword evidence="3 6" id="KW-0812">Transmembrane</keyword>